<feature type="domain" description="PAS" evidence="1">
    <location>
        <begin position="25"/>
        <end position="54"/>
    </location>
</feature>
<gene>
    <name evidence="2" type="ORF">FE840_009535</name>
</gene>
<dbReference type="CDD" id="cd00130">
    <property type="entry name" value="PAS"/>
    <property type="match status" value="1"/>
</dbReference>
<sequence length="129" mass="13890">MFSLNLRKMRQIEQNMAAPGGSQAVIIFKPDGTILDANENFCAAMGYRKDEVIGSGRRVAGGADIDGTAKHSDPYAGNRHECRCHLSIIARTGRRHQPDQQCHRRAGSWHATQCLGGRGGKCGIPSTGG</sequence>
<name>A0ABX6QML5_9HYPH</name>
<dbReference type="Gene3D" id="3.30.450.20">
    <property type="entry name" value="PAS domain"/>
    <property type="match status" value="1"/>
</dbReference>
<accession>A0ABX6QML5</accession>
<dbReference type="SUPFAM" id="SSF55785">
    <property type="entry name" value="PYP-like sensor domain (PAS domain)"/>
    <property type="match status" value="1"/>
</dbReference>
<organism evidence="2 3">
    <name type="scientific">Peteryoungia desertarenae</name>
    <dbReference type="NCBI Taxonomy" id="1813451"/>
    <lineage>
        <taxon>Bacteria</taxon>
        <taxon>Pseudomonadati</taxon>
        <taxon>Pseudomonadota</taxon>
        <taxon>Alphaproteobacteria</taxon>
        <taxon>Hyphomicrobiales</taxon>
        <taxon>Rhizobiaceae</taxon>
        <taxon>Peteryoungia</taxon>
    </lineage>
</organism>
<protein>
    <submittedName>
        <fullName evidence="2">PAS domain S-box protein</fullName>
    </submittedName>
</protein>
<dbReference type="PROSITE" id="PS50112">
    <property type="entry name" value="PAS"/>
    <property type="match status" value="1"/>
</dbReference>
<dbReference type="InterPro" id="IPR000014">
    <property type="entry name" value="PAS"/>
</dbReference>
<dbReference type="EMBL" id="CP058350">
    <property type="protein sequence ID" value="QLF69764.1"/>
    <property type="molecule type" value="Genomic_DNA"/>
</dbReference>
<proteinExistence type="predicted"/>
<evidence type="ECO:0000259" key="1">
    <source>
        <dbReference type="PROSITE" id="PS50112"/>
    </source>
</evidence>
<evidence type="ECO:0000313" key="3">
    <source>
        <dbReference type="Proteomes" id="UP000308530"/>
    </source>
</evidence>
<dbReference type="NCBIfam" id="TIGR00229">
    <property type="entry name" value="sensory_box"/>
    <property type="match status" value="1"/>
</dbReference>
<dbReference type="InterPro" id="IPR035965">
    <property type="entry name" value="PAS-like_dom_sf"/>
</dbReference>
<dbReference type="Proteomes" id="UP000308530">
    <property type="component" value="Chromosome"/>
</dbReference>
<dbReference type="RefSeq" id="WP_138288317.1">
    <property type="nucleotide sequence ID" value="NZ_CP058350.1"/>
</dbReference>
<keyword evidence="3" id="KW-1185">Reference proteome</keyword>
<reference evidence="2 3" key="1">
    <citation type="submission" date="2020-06" db="EMBL/GenBank/DDBJ databases">
        <title>Genome sequence of Rhizobium sp strain ADMK78.</title>
        <authorList>
            <person name="Rahi P."/>
        </authorList>
    </citation>
    <scope>NUCLEOTIDE SEQUENCE [LARGE SCALE GENOMIC DNA]</scope>
    <source>
        <strain evidence="2 3">ADMK78</strain>
    </source>
</reference>
<evidence type="ECO:0000313" key="2">
    <source>
        <dbReference type="EMBL" id="QLF69764.1"/>
    </source>
</evidence>